<feature type="domain" description="Helix-turn-helix" evidence="1">
    <location>
        <begin position="3"/>
        <end position="52"/>
    </location>
</feature>
<dbReference type="InterPro" id="IPR041657">
    <property type="entry name" value="HTH_17"/>
</dbReference>
<evidence type="ECO:0000313" key="3">
    <source>
        <dbReference type="Proteomes" id="UP001596500"/>
    </source>
</evidence>
<keyword evidence="3" id="KW-1185">Reference proteome</keyword>
<dbReference type="SUPFAM" id="SSF46955">
    <property type="entry name" value="Putative DNA-binding domain"/>
    <property type="match status" value="1"/>
</dbReference>
<dbReference type="InterPro" id="IPR010093">
    <property type="entry name" value="SinI_DNA-bd"/>
</dbReference>
<dbReference type="EMBL" id="JBHTBW010000087">
    <property type="protein sequence ID" value="MFC7443506.1"/>
    <property type="molecule type" value="Genomic_DNA"/>
</dbReference>
<dbReference type="RefSeq" id="WP_379867837.1">
    <property type="nucleotide sequence ID" value="NZ_JBHTBW010000087.1"/>
</dbReference>
<comment type="caution">
    <text evidence="2">The sequence shown here is derived from an EMBL/GenBank/DDBJ whole genome shotgun (WGS) entry which is preliminary data.</text>
</comment>
<sequence>MRLLTTEDIAKRLQFDEATIRDLLRKGELRGFKISGEWRVSEEDLASFLEKHANVPRESQ</sequence>
<accession>A0ABW2RS16</accession>
<dbReference type="NCBIfam" id="TIGR01764">
    <property type="entry name" value="excise"/>
    <property type="match status" value="1"/>
</dbReference>
<reference evidence="3" key="1">
    <citation type="journal article" date="2019" name="Int. J. Syst. Evol. Microbiol.">
        <title>The Global Catalogue of Microorganisms (GCM) 10K type strain sequencing project: providing services to taxonomists for standard genome sequencing and annotation.</title>
        <authorList>
            <consortium name="The Broad Institute Genomics Platform"/>
            <consortium name="The Broad Institute Genome Sequencing Center for Infectious Disease"/>
            <person name="Wu L."/>
            <person name="Ma J."/>
        </authorList>
    </citation>
    <scope>NUCLEOTIDE SEQUENCE [LARGE SCALE GENOMIC DNA]</scope>
    <source>
        <strain evidence="3">CGMCC 1.12942</strain>
    </source>
</reference>
<dbReference type="InterPro" id="IPR009061">
    <property type="entry name" value="DNA-bd_dom_put_sf"/>
</dbReference>
<evidence type="ECO:0000313" key="2">
    <source>
        <dbReference type="EMBL" id="MFC7443506.1"/>
    </source>
</evidence>
<dbReference type="Pfam" id="PF12728">
    <property type="entry name" value="HTH_17"/>
    <property type="match status" value="1"/>
</dbReference>
<name>A0ABW2RS16_9BACL</name>
<organism evidence="2 3">
    <name type="scientific">Laceyella putida</name>
    <dbReference type="NCBI Taxonomy" id="110101"/>
    <lineage>
        <taxon>Bacteria</taxon>
        <taxon>Bacillati</taxon>
        <taxon>Bacillota</taxon>
        <taxon>Bacilli</taxon>
        <taxon>Bacillales</taxon>
        <taxon>Thermoactinomycetaceae</taxon>
        <taxon>Laceyella</taxon>
    </lineage>
</organism>
<evidence type="ECO:0000259" key="1">
    <source>
        <dbReference type="Pfam" id="PF12728"/>
    </source>
</evidence>
<protein>
    <submittedName>
        <fullName evidence="2">Helix-turn-helix domain-containing protein</fullName>
    </submittedName>
</protein>
<gene>
    <name evidence="2" type="ORF">ACFQNG_20820</name>
</gene>
<proteinExistence type="predicted"/>
<dbReference type="Proteomes" id="UP001596500">
    <property type="component" value="Unassembled WGS sequence"/>
</dbReference>